<dbReference type="InterPro" id="IPR046364">
    <property type="entry name" value="Exo70_C"/>
</dbReference>
<keyword evidence="3" id="KW-0268">Exocytosis</keyword>
<organism evidence="6 7">
    <name type="scientific">Brassica rapa subsp. trilocularis</name>
    <dbReference type="NCBI Taxonomy" id="1813537"/>
    <lineage>
        <taxon>Eukaryota</taxon>
        <taxon>Viridiplantae</taxon>
        <taxon>Streptophyta</taxon>
        <taxon>Embryophyta</taxon>
        <taxon>Tracheophyta</taxon>
        <taxon>Spermatophyta</taxon>
        <taxon>Magnoliopsida</taxon>
        <taxon>eudicotyledons</taxon>
        <taxon>Gunneridae</taxon>
        <taxon>Pentapetalae</taxon>
        <taxon>rosids</taxon>
        <taxon>malvids</taxon>
        <taxon>Brassicales</taxon>
        <taxon>Brassicaceae</taxon>
        <taxon>Brassiceae</taxon>
        <taxon>Brassica</taxon>
    </lineage>
</organism>
<evidence type="ECO:0000256" key="1">
    <source>
        <dbReference type="ARBA" id="ARBA00006756"/>
    </source>
</evidence>
<dbReference type="InterPro" id="IPR004140">
    <property type="entry name" value="Exo70"/>
</dbReference>
<feature type="compositionally biased region" description="Acidic residues" evidence="4">
    <location>
        <begin position="372"/>
        <end position="389"/>
    </location>
</feature>
<dbReference type="Pfam" id="PF20669">
    <property type="entry name" value="Exo70_N"/>
    <property type="match status" value="1"/>
</dbReference>
<feature type="region of interest" description="Disordered" evidence="4">
    <location>
        <begin position="1"/>
        <end position="30"/>
    </location>
</feature>
<dbReference type="Proteomes" id="UP000823674">
    <property type="component" value="Chromosome A03"/>
</dbReference>
<keyword evidence="2 3" id="KW-0813">Transport</keyword>
<evidence type="ECO:0000313" key="7">
    <source>
        <dbReference type="Proteomes" id="UP000823674"/>
    </source>
</evidence>
<comment type="function">
    <text evidence="3">Component of the exocyst complex.</text>
</comment>
<sequence length="833" mass="93894">MEEEMANRRVSSRTRKVASKMAAALTSTDNRTQAAIARLEALENDNGAVEVVDLNDDEEASLDEDDDLGYVQKKQHKGSKRKTRQAKALEARKAPKSFTELLQEANSESLPSHVPTYLKAAVGPPSSSSRRHFCTVCGSTTISISDIALPSIPQSYFIKPAGLHLPPTRLKTKFLSIHPVSFFLPWNFLRLRFLASPVDLALTQEDKENSLLLHMAENGEEKLLAVARHIAKTLGHNESMADDILQIFSTFDGRFSREKLSEDQQPSDDGSGGVAALERALNSLDSQISRFVASDQPIWSDPADSAAFLDAIDELVNLTREWSHASSEKPIGACLSRADDMMQQAMFRIEEEFRSLMDHGAESFPVSHRFDESEEEDDEVDDGEEDCDDSQIPVAQPLTDYDLIIDALSSATINDLHEITKRMLAAGFGKSCSHVYSGSRREFLEESMSRLGLQKLSIEDVHKMQWQELEDEIDRWIKAANVALRILFPSERRLCDRVFFGFSSAADLSFMEVCRGSTIQLLNFADAVAIGSRSPERLFKVLDVFETMRDLMVEFESVFSDQFCVVLRNEAVTIWKRLGEAVRGIFMELENLIRRDPAKAAVPGGGLHPITRYVMNYLRAACRSRQTLEQVFEESNGVPSKDSTLLTVQMSWIMELLESNLEVKSKVYKDPALSYVFLMNNGRYIVQKVRDGELGVLLGEDWIRKHNAKVKQYQMSYQRSSWNKMIGLLKVDNAAVGMNGLGKAMKEKLKEFNMQFDEVCKAHSTWVVFDEQMREELRTSLARLLLPAYGNFIARFQNLGDIGKNADRYIKYGVEDIEARVNDLFKGTSTARK</sequence>
<accession>A0ABQ7MYF3</accession>
<reference evidence="6 7" key="1">
    <citation type="submission" date="2021-03" db="EMBL/GenBank/DDBJ databases">
        <authorList>
            <person name="King G.J."/>
            <person name="Bancroft I."/>
            <person name="Baten A."/>
            <person name="Bloomfield J."/>
            <person name="Borpatragohain P."/>
            <person name="He Z."/>
            <person name="Irish N."/>
            <person name="Irwin J."/>
            <person name="Liu K."/>
            <person name="Mauleon R.P."/>
            <person name="Moore J."/>
            <person name="Morris R."/>
            <person name="Ostergaard L."/>
            <person name="Wang B."/>
            <person name="Wells R."/>
        </authorList>
    </citation>
    <scope>NUCLEOTIDE SEQUENCE [LARGE SCALE GENOMIC DNA]</scope>
    <source>
        <strain evidence="6">R-o-18</strain>
        <tissue evidence="6">Leaf</tissue>
    </source>
</reference>
<evidence type="ECO:0000256" key="4">
    <source>
        <dbReference type="SAM" id="MobiDB-lite"/>
    </source>
</evidence>
<feature type="compositionally biased region" description="Acidic residues" evidence="4">
    <location>
        <begin position="58"/>
        <end position="68"/>
    </location>
</feature>
<comment type="similarity">
    <text evidence="1 3">Belongs to the EXO70 family.</text>
</comment>
<evidence type="ECO:0000256" key="3">
    <source>
        <dbReference type="RuleBase" id="RU365026"/>
    </source>
</evidence>
<dbReference type="SUPFAM" id="SSF74788">
    <property type="entry name" value="Cullin repeat-like"/>
    <property type="match status" value="1"/>
</dbReference>
<protein>
    <recommendedName>
        <fullName evidence="3">Exocyst subunit Exo70 family protein</fullName>
    </recommendedName>
</protein>
<feature type="domain" description="Exocyst complex subunit Exo70 C-terminal" evidence="5">
    <location>
        <begin position="475"/>
        <end position="823"/>
    </location>
</feature>
<dbReference type="EMBL" id="JADBGQ010000003">
    <property type="protein sequence ID" value="KAG5403657.1"/>
    <property type="molecule type" value="Genomic_DNA"/>
</dbReference>
<gene>
    <name evidence="6" type="primary">A03p012730.1_BraROA</name>
    <name evidence="6" type="ORF">IGI04_009776</name>
</gene>
<feature type="region of interest" description="Disordered" evidence="4">
    <location>
        <begin position="58"/>
        <end position="86"/>
    </location>
</feature>
<keyword evidence="7" id="KW-1185">Reference proteome</keyword>
<dbReference type="Gene3D" id="1.20.1280.170">
    <property type="entry name" value="Exocyst complex component Exo70"/>
    <property type="match status" value="1"/>
</dbReference>
<feature type="compositionally biased region" description="Basic residues" evidence="4">
    <location>
        <begin position="73"/>
        <end position="85"/>
    </location>
</feature>
<evidence type="ECO:0000313" key="6">
    <source>
        <dbReference type="EMBL" id="KAG5403657.1"/>
    </source>
</evidence>
<name>A0ABQ7MYF3_BRACM</name>
<evidence type="ECO:0000259" key="5">
    <source>
        <dbReference type="Pfam" id="PF03081"/>
    </source>
</evidence>
<dbReference type="Pfam" id="PF03081">
    <property type="entry name" value="Exo70_C"/>
    <property type="match status" value="1"/>
</dbReference>
<dbReference type="InterPro" id="IPR016159">
    <property type="entry name" value="Cullin_repeat-like_dom_sf"/>
</dbReference>
<proteinExistence type="inferred from homology"/>
<comment type="caution">
    <text evidence="6">The sequence shown here is derived from an EMBL/GenBank/DDBJ whole genome shotgun (WGS) entry which is preliminary data.</text>
</comment>
<dbReference type="PANTHER" id="PTHR12542:SF161">
    <property type="entry name" value="EXOCYST SUBUNIT EXO70 FAMILY PROTEIN"/>
    <property type="match status" value="1"/>
</dbReference>
<dbReference type="PANTHER" id="PTHR12542">
    <property type="entry name" value="EXOCYST COMPLEX PROTEIN EXO70"/>
    <property type="match status" value="1"/>
</dbReference>
<evidence type="ECO:0000256" key="2">
    <source>
        <dbReference type="ARBA" id="ARBA00022448"/>
    </source>
</evidence>
<feature type="region of interest" description="Disordered" evidence="4">
    <location>
        <begin position="364"/>
        <end position="392"/>
    </location>
</feature>
<keyword evidence="3" id="KW-0653">Protein transport</keyword>